<gene>
    <name evidence="6" type="ORF">Cflav_PD0067</name>
</gene>
<dbReference type="PIRSF" id="PIRSF000460">
    <property type="entry name" value="Pprylas_GlgP"/>
    <property type="match status" value="1"/>
</dbReference>
<evidence type="ECO:0000256" key="2">
    <source>
        <dbReference type="ARBA" id="ARBA00006047"/>
    </source>
</evidence>
<dbReference type="Proteomes" id="UP000003688">
    <property type="component" value="Unassembled WGS sequence"/>
</dbReference>
<dbReference type="Pfam" id="PF00343">
    <property type="entry name" value="Phosphorylase"/>
    <property type="match status" value="1"/>
</dbReference>
<evidence type="ECO:0000256" key="1">
    <source>
        <dbReference type="ARBA" id="ARBA00001275"/>
    </source>
</evidence>
<dbReference type="EC" id="2.4.1.1" evidence="6"/>
<dbReference type="STRING" id="320771.Cflav_PD0067"/>
<dbReference type="InterPro" id="IPR024517">
    <property type="entry name" value="Glycogen_phosphorylase_DUF3417"/>
</dbReference>
<evidence type="ECO:0000256" key="4">
    <source>
        <dbReference type="PIRSR" id="PIRSR000460-1"/>
    </source>
</evidence>
<keyword evidence="3" id="KW-0021">Allosteric enzyme</keyword>
<dbReference type="InterPro" id="IPR011834">
    <property type="entry name" value="Agluc_phsphrylas"/>
</dbReference>
<dbReference type="OrthoDB" id="9760804at2"/>
<comment type="catalytic activity">
    <reaction evidence="1">
        <text>[(1-&gt;4)-alpha-D-glucosyl](n) + phosphate = [(1-&gt;4)-alpha-D-glucosyl](n-1) + alpha-D-glucose 1-phosphate</text>
        <dbReference type="Rhea" id="RHEA:41732"/>
        <dbReference type="Rhea" id="RHEA-COMP:9584"/>
        <dbReference type="Rhea" id="RHEA-COMP:9586"/>
        <dbReference type="ChEBI" id="CHEBI:15444"/>
        <dbReference type="ChEBI" id="CHEBI:43474"/>
        <dbReference type="ChEBI" id="CHEBI:58601"/>
        <dbReference type="EC" id="2.4.1.1"/>
    </reaction>
</comment>
<comment type="caution">
    <text evidence="6">The sequence shown here is derived from an EMBL/GenBank/DDBJ whole genome shotgun (WGS) entry which is preliminary data.</text>
</comment>
<organism evidence="6 7">
    <name type="scientific">Pedosphaera parvula (strain Ellin514)</name>
    <dbReference type="NCBI Taxonomy" id="320771"/>
    <lineage>
        <taxon>Bacteria</taxon>
        <taxon>Pseudomonadati</taxon>
        <taxon>Verrucomicrobiota</taxon>
        <taxon>Pedosphaerae</taxon>
        <taxon>Pedosphaerales</taxon>
        <taxon>Pedosphaeraceae</taxon>
        <taxon>Pedosphaera</taxon>
    </lineage>
</organism>
<keyword evidence="4" id="KW-0663">Pyridoxal phosphate</keyword>
<feature type="modified residue" description="N6-(pyridoxal phosphate)lysine" evidence="4">
    <location>
        <position position="625"/>
    </location>
</feature>
<dbReference type="InterPro" id="IPR000811">
    <property type="entry name" value="Glyco_trans_35"/>
</dbReference>
<evidence type="ECO:0000313" key="6">
    <source>
        <dbReference type="EMBL" id="EEF57047.1"/>
    </source>
</evidence>
<protein>
    <submittedName>
        <fullName evidence="6">Alpha-glucan phosphorylase</fullName>
        <ecNumber evidence="6">2.4.1.1</ecNumber>
    </submittedName>
</protein>
<evidence type="ECO:0000313" key="7">
    <source>
        <dbReference type="Proteomes" id="UP000003688"/>
    </source>
</evidence>
<feature type="domain" description="DUF3417" evidence="5">
    <location>
        <begin position="13"/>
        <end position="120"/>
    </location>
</feature>
<evidence type="ECO:0000256" key="3">
    <source>
        <dbReference type="ARBA" id="ARBA00022533"/>
    </source>
</evidence>
<dbReference type="PANTHER" id="PTHR42655:SF1">
    <property type="entry name" value="GLYCOGEN PHOSPHORYLASE"/>
    <property type="match status" value="1"/>
</dbReference>
<sequence>MTNTPLTPAELNELVAGLNRMAHNLWWTWDQEAQEVFQELSPRSWQNLYHNAVAVLHEVSDYELRVRLQDHDFAQRVRGVLKSFEDYLNDKETWAHKHAPALHKNPVAYFSAEFGFHETLPIAAGGLGILAGDHAKSASDLGIGFAGISLFYREGYFQQAINQDNWQTEYYTLLNPKNLPIEPVLNAKGEPLVCSVEITMNEVFFQAWRVNVGRNPVYLLDTNRPENPQHFRDLTLRVYGGDSTTRIMQEVLLGVGGVRLLRALGVQPSTFHMNEGHAAFLTLELAREKMEKGKSFSEAMEATKKECIFTTHTPVEAGHDRFNQELMDYAMHKFFSHLKVPFTELMGLGRVNPNNSSEPFCMTVLALKASRAANGVSELHGEVSRHMWQSLYGVPTEKVPIGHITNGIHLLGWMKGPVRRFWRRRLALGKQGATAGDTSLLMRDYPNPTWDKEINSPEFWQRVGDPNFISDEEIWALRYKLRRELIEFARRRLLLQGQRNTSVDFIAFDQLLNPDALTIGFARRFATYKRAPLIFQQFENIVRLTRDRSRPIQFIFAGKAHPRDDDGKRYIQHIIHLSKYSDMQGHLVFIENYDVHVARQMVSGCDIWLNNPRRPLEASGTSGMKAGCHGCLNLSILDGWWREGYDGTNGFAIGTDAHADSVEEQDRIDSTNLFKALTEDVIPTFFDRDAKGLPKRWIQMVRRAMVTLVPQFTTRRMVKEYTEKYYVTK</sequence>
<dbReference type="Pfam" id="PF11897">
    <property type="entry name" value="DUF3417"/>
    <property type="match status" value="1"/>
</dbReference>
<evidence type="ECO:0000259" key="5">
    <source>
        <dbReference type="Pfam" id="PF11897"/>
    </source>
</evidence>
<dbReference type="RefSeq" id="WP_007418919.1">
    <property type="nucleotide sequence ID" value="NZ_ABOX02000090.1"/>
</dbReference>
<dbReference type="GO" id="GO:0005975">
    <property type="term" value="P:carbohydrate metabolic process"/>
    <property type="evidence" value="ECO:0007669"/>
    <property type="project" value="InterPro"/>
</dbReference>
<keyword evidence="6" id="KW-0328">Glycosyltransferase</keyword>
<proteinExistence type="inferred from homology"/>
<keyword evidence="7" id="KW-1185">Reference proteome</keyword>
<comment type="similarity">
    <text evidence="2">Belongs to the glycogen phosphorylase family.</text>
</comment>
<name>B9XSY6_PEDPL</name>
<keyword evidence="6" id="KW-0808">Transferase</keyword>
<dbReference type="AlphaFoldDB" id="B9XSY6"/>
<dbReference type="PANTHER" id="PTHR42655">
    <property type="entry name" value="GLYCOGEN PHOSPHORYLASE"/>
    <property type="match status" value="1"/>
</dbReference>
<dbReference type="NCBIfam" id="TIGR02094">
    <property type="entry name" value="more_P_ylases"/>
    <property type="match status" value="1"/>
</dbReference>
<accession>B9XSY6</accession>
<dbReference type="InterPro" id="IPR052182">
    <property type="entry name" value="Glycogen/Maltodextrin_Phosph"/>
</dbReference>
<reference evidence="6 7" key="1">
    <citation type="journal article" date="2011" name="J. Bacteriol.">
        <title>Genome sequence of 'Pedosphaera parvula' Ellin514, an aerobic Verrucomicrobial isolate from pasture soil.</title>
        <authorList>
            <person name="Kant R."/>
            <person name="van Passel M.W."/>
            <person name="Sangwan P."/>
            <person name="Palva A."/>
            <person name="Lucas S."/>
            <person name="Copeland A."/>
            <person name="Lapidus A."/>
            <person name="Glavina Del Rio T."/>
            <person name="Dalin E."/>
            <person name="Tice H."/>
            <person name="Bruce D."/>
            <person name="Goodwin L."/>
            <person name="Pitluck S."/>
            <person name="Chertkov O."/>
            <person name="Larimer F.W."/>
            <person name="Land M.L."/>
            <person name="Hauser L."/>
            <person name="Brettin T.S."/>
            <person name="Detter J.C."/>
            <person name="Han S."/>
            <person name="de Vos W.M."/>
            <person name="Janssen P.H."/>
            <person name="Smidt H."/>
        </authorList>
    </citation>
    <scope>NUCLEOTIDE SEQUENCE [LARGE SCALE GENOMIC DNA]</scope>
    <source>
        <strain evidence="6 7">Ellin514</strain>
    </source>
</reference>
<dbReference type="Gene3D" id="3.40.50.2000">
    <property type="entry name" value="Glycogen Phosphorylase B"/>
    <property type="match status" value="3"/>
</dbReference>
<dbReference type="GO" id="GO:0008184">
    <property type="term" value="F:glycogen phosphorylase activity"/>
    <property type="evidence" value="ECO:0007669"/>
    <property type="project" value="InterPro"/>
</dbReference>
<dbReference type="SUPFAM" id="SSF53756">
    <property type="entry name" value="UDP-Glycosyltransferase/glycogen phosphorylase"/>
    <property type="match status" value="1"/>
</dbReference>
<dbReference type="GO" id="GO:0030170">
    <property type="term" value="F:pyridoxal phosphate binding"/>
    <property type="evidence" value="ECO:0007669"/>
    <property type="project" value="InterPro"/>
</dbReference>
<dbReference type="EMBL" id="ABOX02000090">
    <property type="protein sequence ID" value="EEF57047.1"/>
    <property type="molecule type" value="Genomic_DNA"/>
</dbReference>